<dbReference type="AlphaFoldDB" id="A0AAU7AWE0"/>
<feature type="domain" description="Glycosyltransferase 2-like" evidence="5">
    <location>
        <begin position="334"/>
        <end position="493"/>
    </location>
</feature>
<keyword evidence="3" id="KW-0808">Transferase</keyword>
<evidence type="ECO:0000256" key="3">
    <source>
        <dbReference type="ARBA" id="ARBA00022679"/>
    </source>
</evidence>
<feature type="transmembrane region" description="Helical" evidence="4">
    <location>
        <begin position="122"/>
        <end position="141"/>
    </location>
</feature>
<reference evidence="6" key="1">
    <citation type="submission" date="2022-12" db="EMBL/GenBank/DDBJ databases">
        <title>Paraconexibacter alkalitolerans sp. nov. and Baekduia alba sp. nov., isolated from soil and emended description of the genera Paraconexibacter (Chun et al., 2020) and Baekduia (An et al., 2020).</title>
        <authorList>
            <person name="Vieira S."/>
            <person name="Huber K.J."/>
            <person name="Geppert A."/>
            <person name="Wolf J."/>
            <person name="Neumann-Schaal M."/>
            <person name="Muesken M."/>
            <person name="Overmann J."/>
        </authorList>
    </citation>
    <scope>NUCLEOTIDE SEQUENCE</scope>
    <source>
        <strain evidence="6">AEG42_29</strain>
    </source>
</reference>
<dbReference type="SUPFAM" id="SSF53448">
    <property type="entry name" value="Nucleotide-diphospho-sugar transferases"/>
    <property type="match status" value="1"/>
</dbReference>
<evidence type="ECO:0000259" key="5">
    <source>
        <dbReference type="Pfam" id="PF00535"/>
    </source>
</evidence>
<name>A0AAU7AWE0_9ACTN</name>
<feature type="transmembrane region" description="Helical" evidence="4">
    <location>
        <begin position="7"/>
        <end position="24"/>
    </location>
</feature>
<dbReference type="PANTHER" id="PTHR43398:SF1">
    <property type="entry name" value="DOLICHOL-PHOSPHATE MANNOSYLTRANSFERASE SUBUNIT 1"/>
    <property type="match status" value="1"/>
</dbReference>
<feature type="transmembrane region" description="Helical" evidence="4">
    <location>
        <begin position="44"/>
        <end position="64"/>
    </location>
</feature>
<dbReference type="InterPro" id="IPR039528">
    <property type="entry name" value="DPM1-like"/>
</dbReference>
<dbReference type="FunFam" id="3.90.550.10:FF:000122">
    <property type="entry name" value="Dolichol-phosphate mannosyltransferase subunit 1"/>
    <property type="match status" value="1"/>
</dbReference>
<dbReference type="EMBL" id="CP114014">
    <property type="protein sequence ID" value="XAY05784.1"/>
    <property type="molecule type" value="Genomic_DNA"/>
</dbReference>
<evidence type="ECO:0000256" key="1">
    <source>
        <dbReference type="ARBA" id="ARBA00006739"/>
    </source>
</evidence>
<dbReference type="GO" id="GO:0016020">
    <property type="term" value="C:membrane"/>
    <property type="evidence" value="ECO:0007669"/>
    <property type="project" value="GOC"/>
</dbReference>
<keyword evidence="2" id="KW-0328">Glycosyltransferase</keyword>
<proteinExistence type="inferred from homology"/>
<gene>
    <name evidence="6" type="ORF">DSM112329_02642</name>
</gene>
<protein>
    <submittedName>
        <fullName evidence="6">GtrB-like O-antigen conversion</fullName>
    </submittedName>
</protein>
<keyword evidence="4" id="KW-0812">Transmembrane</keyword>
<accession>A0AAU7AWE0</accession>
<keyword evidence="4" id="KW-1133">Transmembrane helix</keyword>
<sequence>MTRSQLFRAAFAVAGVGGLSVVVYGQRDALADLPWSSRPGDLAVAALLFSLAPLLQALTFLVGLRRLGVRSDAGAALRLWSRSFLLRYEPSGLLGFAYRVRERDRLGATAPQMLTVTGYEQLAAVAAGALAAVGGFVVAGVRPSWPALVLLGLVLALAASLRPQWLGGRLVGLLEARGLRTAGLLPGRTLAALVAVDAAGWVATGAGAVVLSRALEIDGLGTGLLIGAFALSWLLGVLVPLAPGGLGLRDGAFIVGVGVAIGAGPATALAVALRVVSLAGELLAAGIVEAGVAVAGGIGRAAATQRISSAMVAGFVPPAAGTVAARPRRAGSVVVVPTYEEVEMLPRFVERFAATGLELLIVDDASPDGTGALADALAAERPWMHVLHREAKDGLGMAYRAGFDWCLKRGYAVIGQMDCDLSHPPEKLLDMLAVLEARSADLVIGNRYLPGGGTAGWSRGRRVLSRVGCTGSKLVLGLPYDDLSGGFKLWRADCLAGLGLDGMLSAGYAFQVETTQLAHLTGARIEEVPFVFSERVAGESKMSLAVTLEGVRVTFALRQRARRSRRWGP</sequence>
<dbReference type="PANTHER" id="PTHR43398">
    <property type="entry name" value="DOLICHOL-PHOSPHATE MANNOSYLTRANSFERASE SUBUNIT 1"/>
    <property type="match status" value="1"/>
</dbReference>
<dbReference type="Gene3D" id="3.90.550.10">
    <property type="entry name" value="Spore Coat Polysaccharide Biosynthesis Protein SpsA, Chain A"/>
    <property type="match status" value="1"/>
</dbReference>
<feature type="transmembrane region" description="Helical" evidence="4">
    <location>
        <begin position="189"/>
        <end position="211"/>
    </location>
</feature>
<dbReference type="InterPro" id="IPR029044">
    <property type="entry name" value="Nucleotide-diphossugar_trans"/>
</dbReference>
<dbReference type="Pfam" id="PF00535">
    <property type="entry name" value="Glycos_transf_2"/>
    <property type="match status" value="1"/>
</dbReference>
<dbReference type="GO" id="GO:0004582">
    <property type="term" value="F:dolichyl-phosphate beta-D-mannosyltransferase activity"/>
    <property type="evidence" value="ECO:0007669"/>
    <property type="project" value="InterPro"/>
</dbReference>
<keyword evidence="4" id="KW-0472">Membrane</keyword>
<comment type="similarity">
    <text evidence="1">Belongs to the glycosyltransferase 2 family.</text>
</comment>
<dbReference type="KEGG" id="parq:DSM112329_02642"/>
<dbReference type="CDD" id="cd06442">
    <property type="entry name" value="DPM1_like"/>
    <property type="match status" value="1"/>
</dbReference>
<feature type="transmembrane region" description="Helical" evidence="4">
    <location>
        <begin position="282"/>
        <end position="303"/>
    </location>
</feature>
<organism evidence="6">
    <name type="scientific">Paraconexibacter sp. AEG42_29</name>
    <dbReference type="NCBI Taxonomy" id="2997339"/>
    <lineage>
        <taxon>Bacteria</taxon>
        <taxon>Bacillati</taxon>
        <taxon>Actinomycetota</taxon>
        <taxon>Thermoleophilia</taxon>
        <taxon>Solirubrobacterales</taxon>
        <taxon>Paraconexibacteraceae</taxon>
        <taxon>Paraconexibacter</taxon>
    </lineage>
</organism>
<evidence type="ECO:0000256" key="4">
    <source>
        <dbReference type="SAM" id="Phobius"/>
    </source>
</evidence>
<feature type="transmembrane region" description="Helical" evidence="4">
    <location>
        <begin position="253"/>
        <end position="276"/>
    </location>
</feature>
<dbReference type="RefSeq" id="WP_354702286.1">
    <property type="nucleotide sequence ID" value="NZ_CP114014.1"/>
</dbReference>
<evidence type="ECO:0000313" key="6">
    <source>
        <dbReference type="EMBL" id="XAY05784.1"/>
    </source>
</evidence>
<dbReference type="InterPro" id="IPR001173">
    <property type="entry name" value="Glyco_trans_2-like"/>
</dbReference>
<dbReference type="GO" id="GO:0009247">
    <property type="term" value="P:glycolipid biosynthetic process"/>
    <property type="evidence" value="ECO:0007669"/>
    <property type="project" value="TreeGrafter"/>
</dbReference>
<evidence type="ECO:0000256" key="2">
    <source>
        <dbReference type="ARBA" id="ARBA00022676"/>
    </source>
</evidence>
<feature type="transmembrane region" description="Helical" evidence="4">
    <location>
        <begin position="223"/>
        <end position="241"/>
    </location>
</feature>